<evidence type="ECO:0000313" key="3">
    <source>
        <dbReference type="Proteomes" id="UP001202117"/>
    </source>
</evidence>
<accession>A0ABS9RYY5</accession>
<dbReference type="Proteomes" id="UP001202117">
    <property type="component" value="Unassembled WGS sequence"/>
</dbReference>
<organism evidence="2 3">
    <name type="scientific">Halomonas flagellata</name>
    <dbReference type="NCBI Taxonomy" id="2920385"/>
    <lineage>
        <taxon>Bacteria</taxon>
        <taxon>Pseudomonadati</taxon>
        <taxon>Pseudomonadota</taxon>
        <taxon>Gammaproteobacteria</taxon>
        <taxon>Oceanospirillales</taxon>
        <taxon>Halomonadaceae</taxon>
        <taxon>Halomonas</taxon>
    </lineage>
</organism>
<evidence type="ECO:0000313" key="2">
    <source>
        <dbReference type="EMBL" id="MCH4565057.1"/>
    </source>
</evidence>
<dbReference type="Pfam" id="PF11726">
    <property type="entry name" value="YagK_YfjJ_C"/>
    <property type="match status" value="1"/>
</dbReference>
<dbReference type="RefSeq" id="WP_240569590.1">
    <property type="nucleotide sequence ID" value="NZ_JAKVPY010000028.1"/>
</dbReference>
<evidence type="ECO:0000259" key="1">
    <source>
        <dbReference type="Pfam" id="PF11726"/>
    </source>
</evidence>
<keyword evidence="3" id="KW-1185">Reference proteome</keyword>
<name>A0ABS9RYY5_9GAMM</name>
<dbReference type="EMBL" id="JAKVPY010000028">
    <property type="protein sequence ID" value="MCH4565057.1"/>
    <property type="molecule type" value="Genomic_DNA"/>
</dbReference>
<proteinExistence type="predicted"/>
<gene>
    <name evidence="2" type="ORF">MKP05_18320</name>
</gene>
<reference evidence="2 3" key="1">
    <citation type="submission" date="2022-02" db="EMBL/GenBank/DDBJ databases">
        <title>Halomonas fukangensis sp. nov., a halophilic bacterium isolated from a bulk soil of Kalidium foliatum at Fukang.</title>
        <authorList>
            <person name="Huang Y."/>
        </authorList>
    </citation>
    <scope>NUCLEOTIDE SEQUENCE [LARGE SCALE GENOMIC DNA]</scope>
    <source>
        <strain evidence="2 3">EGI 63088</strain>
    </source>
</reference>
<sequence>MTMDFMPTVGQRFRKRHPDNPHLRLWFDLYYHGMQVQTSRGPLIDNYLYTLLRVMNQARHANSRTYAIRIDLRFPEAMPVSSLLASNAAISQFFKNLCWELDLINLKYPHDMRYVWAREQDISDKPHYHVLLLFNGNALQSLGPLSAYAEKSATDAYAGDILYHRIVRAWEGVIGWPAEQMGGLVNVSKNKLTKELITFHFHHDDQATFEELFYAASYLCKAHTKPIAQGMHCCDGSRR</sequence>
<protein>
    <submittedName>
        <fullName evidence="2">Inovirus Gp2 family protein</fullName>
    </submittedName>
</protein>
<dbReference type="InterPro" id="IPR057271">
    <property type="entry name" value="YagK_YfjJ_C"/>
</dbReference>
<feature type="domain" description="YagK/YfjJ C-terminal" evidence="1">
    <location>
        <begin position="62"/>
        <end position="233"/>
    </location>
</feature>
<comment type="caution">
    <text evidence="2">The sequence shown here is derived from an EMBL/GenBank/DDBJ whole genome shotgun (WGS) entry which is preliminary data.</text>
</comment>